<dbReference type="InterPro" id="IPR042119">
    <property type="entry name" value="QueA_dom2"/>
</dbReference>
<reference evidence="5 6" key="1">
    <citation type="submission" date="2016-10" db="EMBL/GenBank/DDBJ databases">
        <authorList>
            <person name="de Groot N.N."/>
        </authorList>
    </citation>
    <scope>NUCLEOTIDE SEQUENCE [LARGE SCALE GENOMIC DNA]</scope>
    <source>
        <strain evidence="5 6">CPCC 202699</strain>
    </source>
</reference>
<dbReference type="InterPro" id="IPR003699">
    <property type="entry name" value="QueA"/>
</dbReference>
<sequence length="327" mass="35498">MTIRFELPSELNASAPPEARGLARDEVRLLVADTQGVEHTTFTDLDRFLKAGDLLVVNTSATLPAAVDTTTPGIVAHFSTELDERTWVVELRTPDGPYLKAHQGDRFGLPAGAELVLTERHGRLWHAEFAVEGRVTAFLARVGRPISYGYVPRRWPIENYQTVFGRDPGSAEMPSAGRPFTAELVTKLVSRGVLFAPILLHTGVSSLESHEPPQDEWFRVPATTARLADWVRGEGGRVIAVGTTVVRALESAAPGGSEGWTGLVLGPDRPATVVDGLVTGLHAPNASHLLLLEAVAGASVVEKAYREALEHRYLWHEFGDVSLLLNQ</sequence>
<dbReference type="PANTHER" id="PTHR30307:SF0">
    <property type="entry name" value="S-ADENOSYLMETHIONINE:TRNA RIBOSYLTRANSFERASE-ISOMERASE"/>
    <property type="match status" value="1"/>
</dbReference>
<evidence type="ECO:0000256" key="3">
    <source>
        <dbReference type="ARBA" id="ARBA00022691"/>
    </source>
</evidence>
<keyword evidence="4" id="KW-0671">Queuosine biosynthesis</keyword>
<protein>
    <submittedName>
        <fullName evidence="5">S-adenosylmethionine:tRNA ribosyltransferase-isomerase</fullName>
    </submittedName>
</protein>
<dbReference type="Gene3D" id="2.40.10.240">
    <property type="entry name" value="QueA-like"/>
    <property type="match status" value="1"/>
</dbReference>
<organism evidence="5 6">
    <name type="scientific">Amycolatopsis xylanica</name>
    <dbReference type="NCBI Taxonomy" id="589385"/>
    <lineage>
        <taxon>Bacteria</taxon>
        <taxon>Bacillati</taxon>
        <taxon>Actinomycetota</taxon>
        <taxon>Actinomycetes</taxon>
        <taxon>Pseudonocardiales</taxon>
        <taxon>Pseudonocardiaceae</taxon>
        <taxon>Amycolatopsis</taxon>
    </lineage>
</organism>
<dbReference type="GO" id="GO:0008616">
    <property type="term" value="P:tRNA queuosine(34) biosynthetic process"/>
    <property type="evidence" value="ECO:0007669"/>
    <property type="project" value="UniProtKB-KW"/>
</dbReference>
<keyword evidence="5" id="KW-0413">Isomerase</keyword>
<dbReference type="Gene3D" id="3.40.1780.10">
    <property type="entry name" value="QueA-like"/>
    <property type="match status" value="1"/>
</dbReference>
<dbReference type="InterPro" id="IPR042118">
    <property type="entry name" value="QueA_dom1"/>
</dbReference>
<dbReference type="RefSeq" id="WP_091294617.1">
    <property type="nucleotide sequence ID" value="NZ_FNON01000007.1"/>
</dbReference>
<dbReference type="AlphaFoldDB" id="A0A1H3NB36"/>
<dbReference type="STRING" id="589385.SAMN05421504_107215"/>
<dbReference type="OrthoDB" id="9783887at2"/>
<evidence type="ECO:0000256" key="2">
    <source>
        <dbReference type="ARBA" id="ARBA00022679"/>
    </source>
</evidence>
<keyword evidence="3" id="KW-0949">S-adenosyl-L-methionine</keyword>
<dbReference type="SUPFAM" id="SSF111337">
    <property type="entry name" value="QueA-like"/>
    <property type="match status" value="1"/>
</dbReference>
<evidence type="ECO:0000256" key="4">
    <source>
        <dbReference type="ARBA" id="ARBA00022785"/>
    </source>
</evidence>
<dbReference type="InterPro" id="IPR036100">
    <property type="entry name" value="QueA_sf"/>
</dbReference>
<dbReference type="EMBL" id="FNON01000007">
    <property type="protein sequence ID" value="SDY86137.1"/>
    <property type="molecule type" value="Genomic_DNA"/>
</dbReference>
<keyword evidence="2 5" id="KW-0808">Transferase</keyword>
<keyword evidence="1" id="KW-0963">Cytoplasm</keyword>
<evidence type="ECO:0000313" key="5">
    <source>
        <dbReference type="EMBL" id="SDY86137.1"/>
    </source>
</evidence>
<evidence type="ECO:0000313" key="6">
    <source>
        <dbReference type="Proteomes" id="UP000199515"/>
    </source>
</evidence>
<keyword evidence="6" id="KW-1185">Reference proteome</keyword>
<name>A0A1H3NB36_9PSEU</name>
<gene>
    <name evidence="5" type="ORF">SAMN05421504_107215</name>
</gene>
<evidence type="ECO:0000256" key="1">
    <source>
        <dbReference type="ARBA" id="ARBA00022490"/>
    </source>
</evidence>
<proteinExistence type="predicted"/>
<dbReference type="Pfam" id="PF02547">
    <property type="entry name" value="Queuosine_synth"/>
    <property type="match status" value="1"/>
</dbReference>
<accession>A0A1H3NB36</accession>
<dbReference type="PANTHER" id="PTHR30307">
    <property type="entry name" value="S-ADENOSYLMETHIONINE:TRNA RIBOSYLTRANSFERASE-ISOMERASE"/>
    <property type="match status" value="1"/>
</dbReference>
<dbReference type="GO" id="GO:0051075">
    <property type="term" value="F:S-adenosylmethionine:tRNA ribosyltransferase-isomerase activity"/>
    <property type="evidence" value="ECO:0007669"/>
    <property type="project" value="TreeGrafter"/>
</dbReference>
<dbReference type="Proteomes" id="UP000199515">
    <property type="component" value="Unassembled WGS sequence"/>
</dbReference>